<dbReference type="OrthoDB" id="1637350at2759"/>
<keyword evidence="7" id="KW-0479">Metal-binding</keyword>
<dbReference type="EC" id="4.2.2.2" evidence="5"/>
<dbReference type="PANTHER" id="PTHR31683">
    <property type="entry name" value="PECTATE LYASE 18-RELATED"/>
    <property type="match status" value="1"/>
</dbReference>
<dbReference type="Pfam" id="PF00544">
    <property type="entry name" value="Pectate_lyase_4"/>
    <property type="match status" value="1"/>
</dbReference>
<keyword evidence="16" id="KW-1185">Reference proteome</keyword>
<evidence type="ECO:0000256" key="11">
    <source>
        <dbReference type="RuleBase" id="RU361173"/>
    </source>
</evidence>
<feature type="signal peptide" evidence="13">
    <location>
        <begin position="1"/>
        <end position="17"/>
    </location>
</feature>
<dbReference type="SMART" id="SM00656">
    <property type="entry name" value="Amb_all"/>
    <property type="match status" value="1"/>
</dbReference>
<keyword evidence="10 11" id="KW-0456">Lyase</keyword>
<comment type="catalytic activity">
    <reaction evidence="1">
        <text>Eliminative cleavage of (1-&gt;4)-alpha-D-galacturonan to give oligosaccharides with 4-deoxy-alpha-D-galact-4-enuronosyl groups at their non-reducing ends.</text>
        <dbReference type="EC" id="4.2.2.2"/>
    </reaction>
</comment>
<gene>
    <name evidence="15" type="ORF">BCR38DRAFT_461598</name>
</gene>
<dbReference type="SUPFAM" id="SSF51126">
    <property type="entry name" value="Pectin lyase-like"/>
    <property type="match status" value="1"/>
</dbReference>
<feature type="domain" description="Pectate lyase" evidence="14">
    <location>
        <begin position="77"/>
        <end position="290"/>
    </location>
</feature>
<feature type="region of interest" description="Disordered" evidence="12">
    <location>
        <begin position="23"/>
        <end position="56"/>
    </location>
</feature>
<dbReference type="GO" id="GO:0030570">
    <property type="term" value="F:pectate lyase activity"/>
    <property type="evidence" value="ECO:0007669"/>
    <property type="project" value="UniProtKB-EC"/>
</dbReference>
<name>A0A1Y2DBH8_9PEZI</name>
<dbReference type="Gene3D" id="2.160.20.10">
    <property type="entry name" value="Single-stranded right-handed beta-helix, Pectin lyase-like"/>
    <property type="match status" value="1"/>
</dbReference>
<dbReference type="InParanoid" id="A0A1Y2DBH8"/>
<dbReference type="PANTHER" id="PTHR31683:SF18">
    <property type="entry name" value="PECTATE LYASE 21-RELATED"/>
    <property type="match status" value="1"/>
</dbReference>
<dbReference type="RefSeq" id="XP_040710212.1">
    <property type="nucleotide sequence ID" value="XM_040862544.1"/>
</dbReference>
<evidence type="ECO:0000256" key="5">
    <source>
        <dbReference type="ARBA" id="ARBA00012272"/>
    </source>
</evidence>
<evidence type="ECO:0000256" key="12">
    <source>
        <dbReference type="SAM" id="MobiDB-lite"/>
    </source>
</evidence>
<comment type="similarity">
    <text evidence="4 11">Belongs to the polysaccharide lyase 1 family.</text>
</comment>
<dbReference type="STRING" id="1141098.A0A1Y2DBH8"/>
<dbReference type="AlphaFoldDB" id="A0A1Y2DBH8"/>
<dbReference type="GO" id="GO:0046872">
    <property type="term" value="F:metal ion binding"/>
    <property type="evidence" value="ECO:0007669"/>
    <property type="project" value="UniProtKB-KW"/>
</dbReference>
<dbReference type="InterPro" id="IPR011050">
    <property type="entry name" value="Pectin_lyase_fold/virulence"/>
</dbReference>
<comment type="subcellular location">
    <subcellularLocation>
        <location evidence="3 11">Secreted</location>
    </subcellularLocation>
</comment>
<evidence type="ECO:0000256" key="2">
    <source>
        <dbReference type="ARBA" id="ARBA00001913"/>
    </source>
</evidence>
<dbReference type="Proteomes" id="UP000193689">
    <property type="component" value="Unassembled WGS sequence"/>
</dbReference>
<evidence type="ECO:0000313" key="15">
    <source>
        <dbReference type="EMBL" id="ORY56633.1"/>
    </source>
</evidence>
<sequence>MKFTIAATALLATIASASPVCLSGSSSSDSSSASSGNSTSSDSGSTSGSTSGSSTGSATDACDVGYCTQNGGTTGGAAGTTVTVTDLDSLTEYAEADEAYTIIVSGEISGSAQIRVGSDKTIYGESGSSITGVGFYISEVSNVIMRNLKIAKVPADNGDAIGIQASTNVWVDHCDVSGDLSAGKDDYDGLVDVTHASEWVTISNTYFHDHWKASLVGHSDSNADEDTGTFHITYANNYWSNINSRCPSLRFATAHIINNYYEGILTTGINTRMGTEVYVESSAFADSADEAITFEDSDETGYAVVDDVDLGSSSNSAPEGTISLSDFPYDTIEPLGSDALASTIPTTAGQTL</sequence>
<dbReference type="GO" id="GO:0005576">
    <property type="term" value="C:extracellular region"/>
    <property type="evidence" value="ECO:0007669"/>
    <property type="project" value="UniProtKB-SubCell"/>
</dbReference>
<dbReference type="GeneID" id="63778756"/>
<evidence type="ECO:0000256" key="9">
    <source>
        <dbReference type="ARBA" id="ARBA00022837"/>
    </source>
</evidence>
<accession>A0A1Y2DBH8</accession>
<comment type="caution">
    <text evidence="15">The sequence shown here is derived from an EMBL/GenBank/DDBJ whole genome shotgun (WGS) entry which is preliminary data.</text>
</comment>
<evidence type="ECO:0000256" key="6">
    <source>
        <dbReference type="ARBA" id="ARBA00022525"/>
    </source>
</evidence>
<keyword evidence="9" id="KW-0106">Calcium</keyword>
<keyword evidence="11" id="KW-0624">Polysaccharide degradation</keyword>
<evidence type="ECO:0000259" key="14">
    <source>
        <dbReference type="SMART" id="SM00656"/>
    </source>
</evidence>
<keyword evidence="6 11" id="KW-0964">Secreted</keyword>
<protein>
    <recommendedName>
        <fullName evidence="5">pectate lyase</fullName>
        <ecNumber evidence="5">4.2.2.2</ecNumber>
    </recommendedName>
</protein>
<keyword evidence="11" id="KW-0119">Carbohydrate metabolism</keyword>
<evidence type="ECO:0000256" key="13">
    <source>
        <dbReference type="SAM" id="SignalP"/>
    </source>
</evidence>
<evidence type="ECO:0000256" key="1">
    <source>
        <dbReference type="ARBA" id="ARBA00000695"/>
    </source>
</evidence>
<evidence type="ECO:0000256" key="3">
    <source>
        <dbReference type="ARBA" id="ARBA00004613"/>
    </source>
</evidence>
<dbReference type="EMBL" id="MCFJ01000022">
    <property type="protein sequence ID" value="ORY56633.1"/>
    <property type="molecule type" value="Genomic_DNA"/>
</dbReference>
<evidence type="ECO:0000256" key="10">
    <source>
        <dbReference type="ARBA" id="ARBA00023239"/>
    </source>
</evidence>
<dbReference type="InterPro" id="IPR002022">
    <property type="entry name" value="Pec_lyase"/>
</dbReference>
<dbReference type="FunFam" id="2.160.20.10:FF:000036">
    <property type="entry name" value="Pectate lyase A"/>
    <property type="match status" value="1"/>
</dbReference>
<evidence type="ECO:0000256" key="7">
    <source>
        <dbReference type="ARBA" id="ARBA00022723"/>
    </source>
</evidence>
<dbReference type="GO" id="GO:0000272">
    <property type="term" value="P:polysaccharide catabolic process"/>
    <property type="evidence" value="ECO:0007669"/>
    <property type="project" value="UniProtKB-KW"/>
</dbReference>
<evidence type="ECO:0000256" key="8">
    <source>
        <dbReference type="ARBA" id="ARBA00022729"/>
    </source>
</evidence>
<proteinExistence type="inferred from homology"/>
<evidence type="ECO:0000313" key="16">
    <source>
        <dbReference type="Proteomes" id="UP000193689"/>
    </source>
</evidence>
<feature type="chain" id="PRO_5013231618" description="pectate lyase" evidence="13">
    <location>
        <begin position="18"/>
        <end position="352"/>
    </location>
</feature>
<dbReference type="InterPro" id="IPR012334">
    <property type="entry name" value="Pectin_lyas_fold"/>
</dbReference>
<evidence type="ECO:0000256" key="4">
    <source>
        <dbReference type="ARBA" id="ARBA00010980"/>
    </source>
</evidence>
<keyword evidence="8 13" id="KW-0732">Signal</keyword>
<organism evidence="15 16">
    <name type="scientific">Pseudomassariella vexata</name>
    <dbReference type="NCBI Taxonomy" id="1141098"/>
    <lineage>
        <taxon>Eukaryota</taxon>
        <taxon>Fungi</taxon>
        <taxon>Dikarya</taxon>
        <taxon>Ascomycota</taxon>
        <taxon>Pezizomycotina</taxon>
        <taxon>Sordariomycetes</taxon>
        <taxon>Xylariomycetidae</taxon>
        <taxon>Amphisphaeriales</taxon>
        <taxon>Pseudomassariaceae</taxon>
        <taxon>Pseudomassariella</taxon>
    </lineage>
</organism>
<reference evidence="15 16" key="1">
    <citation type="submission" date="2016-07" db="EMBL/GenBank/DDBJ databases">
        <title>Pervasive Adenine N6-methylation of Active Genes in Fungi.</title>
        <authorList>
            <consortium name="DOE Joint Genome Institute"/>
            <person name="Mondo S.J."/>
            <person name="Dannebaum R.O."/>
            <person name="Kuo R.C."/>
            <person name="Labutti K."/>
            <person name="Haridas S."/>
            <person name="Kuo A."/>
            <person name="Salamov A."/>
            <person name="Ahrendt S.R."/>
            <person name="Lipzen A."/>
            <person name="Sullivan W."/>
            <person name="Andreopoulos W.B."/>
            <person name="Clum A."/>
            <person name="Lindquist E."/>
            <person name="Daum C."/>
            <person name="Ramamoorthy G.K."/>
            <person name="Gryganskyi A."/>
            <person name="Culley D."/>
            <person name="Magnuson J.K."/>
            <person name="James T.Y."/>
            <person name="O'Malley M.A."/>
            <person name="Stajich J.E."/>
            <person name="Spatafora J.W."/>
            <person name="Visel A."/>
            <person name="Grigoriev I.V."/>
        </authorList>
    </citation>
    <scope>NUCLEOTIDE SEQUENCE [LARGE SCALE GENOMIC DNA]</scope>
    <source>
        <strain evidence="15 16">CBS 129021</strain>
    </source>
</reference>
<comment type="cofactor">
    <cofactor evidence="2">
        <name>Ca(2+)</name>
        <dbReference type="ChEBI" id="CHEBI:29108"/>
    </cofactor>
</comment>
<dbReference type="InterPro" id="IPR045032">
    <property type="entry name" value="PEL"/>
</dbReference>